<sequence>MAASSNMPDTLFVGQTFASIDEARESVLHAMVTKGLSLKVSASDRTRFHAICRLSKETGCKFFLRIAYMTRSEQFELRKFIAHTCDLSSHQNWKASNSAKLIAHRHGDIVKSDFQTR</sequence>
<dbReference type="Proteomes" id="UP000240883">
    <property type="component" value="Unassembled WGS sequence"/>
</dbReference>
<name>A0A2T2N0G3_CORCC</name>
<accession>A0A2T2N0G3</accession>
<feature type="domain" description="Transposase MuDR plant" evidence="1">
    <location>
        <begin position="10"/>
        <end position="76"/>
    </location>
</feature>
<dbReference type="Pfam" id="PF03108">
    <property type="entry name" value="DBD_Tnp_Mut"/>
    <property type="match status" value="1"/>
</dbReference>
<reference evidence="2 3" key="1">
    <citation type="journal article" date="2018" name="Front. Microbiol.">
        <title>Genome-Wide Analysis of Corynespora cassiicola Leaf Fall Disease Putative Effectors.</title>
        <authorList>
            <person name="Lopez D."/>
            <person name="Ribeiro S."/>
            <person name="Label P."/>
            <person name="Fumanal B."/>
            <person name="Venisse J.S."/>
            <person name="Kohler A."/>
            <person name="de Oliveira R.R."/>
            <person name="Labutti K."/>
            <person name="Lipzen A."/>
            <person name="Lail K."/>
            <person name="Bauer D."/>
            <person name="Ohm R.A."/>
            <person name="Barry K.W."/>
            <person name="Spatafora J."/>
            <person name="Grigoriev I.V."/>
            <person name="Martin F.M."/>
            <person name="Pujade-Renaud V."/>
        </authorList>
    </citation>
    <scope>NUCLEOTIDE SEQUENCE [LARGE SCALE GENOMIC DNA]</scope>
    <source>
        <strain evidence="2 3">Philippines</strain>
    </source>
</reference>
<dbReference type="OrthoDB" id="4193505at2759"/>
<evidence type="ECO:0000259" key="1">
    <source>
        <dbReference type="Pfam" id="PF03108"/>
    </source>
</evidence>
<dbReference type="STRING" id="1448308.A0A2T2N0G3"/>
<dbReference type="AlphaFoldDB" id="A0A2T2N0G3"/>
<protein>
    <recommendedName>
        <fullName evidence="1">Transposase MuDR plant domain-containing protein</fullName>
    </recommendedName>
</protein>
<evidence type="ECO:0000313" key="2">
    <source>
        <dbReference type="EMBL" id="PSN58925.1"/>
    </source>
</evidence>
<dbReference type="EMBL" id="KZ678179">
    <property type="protein sequence ID" value="PSN58925.1"/>
    <property type="molecule type" value="Genomic_DNA"/>
</dbReference>
<dbReference type="InterPro" id="IPR004332">
    <property type="entry name" value="Transposase_MuDR"/>
</dbReference>
<gene>
    <name evidence="2" type="ORF">BS50DRAFT_580369</name>
</gene>
<keyword evidence="3" id="KW-1185">Reference proteome</keyword>
<evidence type="ECO:0000313" key="3">
    <source>
        <dbReference type="Proteomes" id="UP000240883"/>
    </source>
</evidence>
<organism evidence="2 3">
    <name type="scientific">Corynespora cassiicola Philippines</name>
    <dbReference type="NCBI Taxonomy" id="1448308"/>
    <lineage>
        <taxon>Eukaryota</taxon>
        <taxon>Fungi</taxon>
        <taxon>Dikarya</taxon>
        <taxon>Ascomycota</taxon>
        <taxon>Pezizomycotina</taxon>
        <taxon>Dothideomycetes</taxon>
        <taxon>Pleosporomycetidae</taxon>
        <taxon>Pleosporales</taxon>
        <taxon>Corynesporascaceae</taxon>
        <taxon>Corynespora</taxon>
    </lineage>
</organism>
<proteinExistence type="predicted"/>